<evidence type="ECO:0000313" key="2">
    <source>
        <dbReference type="EMBL" id="HIU62056.1"/>
    </source>
</evidence>
<reference evidence="2" key="1">
    <citation type="submission" date="2020-10" db="EMBL/GenBank/DDBJ databases">
        <authorList>
            <person name="Gilroy R."/>
        </authorList>
    </citation>
    <scope>NUCLEOTIDE SEQUENCE</scope>
    <source>
        <strain evidence="2">CHK195-12923</strain>
    </source>
</reference>
<dbReference type="Pfam" id="PF06898">
    <property type="entry name" value="YqfD"/>
    <property type="match status" value="1"/>
</dbReference>
<dbReference type="Proteomes" id="UP000824110">
    <property type="component" value="Unassembled WGS sequence"/>
</dbReference>
<sequence length="297" mass="32432">MNNLTHFKVTAAPRQALAKLSRAQIPVYDCKKQGAFFAFAVKDNFVKKVFAIFARPCYNITIEHKSFRARLKLFVARRAFLIAGCALFCLCAAISNLFVFRITVTGSGAHLSNAVRSIAYSLGVREYSFYRGLDEAAFISRVLELPEVTFCSVHKSGSVVYIDVQTEEETALSADYSDLYADCAGTLKKLVTVCGTPLAKEGDTLSRGDRLIGAYTILEDKSVPCLAAGYAVIERSLSISYPADADNEQNLASALASVLAYTGDEQITSRSAEVHSTAEGVIYTVNFSYLHTVSINF</sequence>
<keyword evidence="1" id="KW-0472">Membrane</keyword>
<dbReference type="EMBL" id="DVNE01000055">
    <property type="protein sequence ID" value="HIU62056.1"/>
    <property type="molecule type" value="Genomic_DNA"/>
</dbReference>
<protein>
    <submittedName>
        <fullName evidence="2">Sporulation protein YqfD</fullName>
    </submittedName>
</protein>
<accession>A0A9D1MKY0</accession>
<proteinExistence type="predicted"/>
<evidence type="ECO:0000256" key="1">
    <source>
        <dbReference type="SAM" id="Phobius"/>
    </source>
</evidence>
<organism evidence="2 3">
    <name type="scientific">Candidatus Coproplasma excrementigallinarum</name>
    <dbReference type="NCBI Taxonomy" id="2840747"/>
    <lineage>
        <taxon>Bacteria</taxon>
        <taxon>Bacillati</taxon>
        <taxon>Bacillota</taxon>
        <taxon>Clostridia</taxon>
        <taxon>Eubacteriales</taxon>
        <taxon>Candidatus Coproplasma</taxon>
    </lineage>
</organism>
<keyword evidence="1" id="KW-1133">Transmembrane helix</keyword>
<dbReference type="AlphaFoldDB" id="A0A9D1MKY0"/>
<evidence type="ECO:0000313" key="3">
    <source>
        <dbReference type="Proteomes" id="UP000824110"/>
    </source>
</evidence>
<keyword evidence="1" id="KW-0812">Transmembrane</keyword>
<feature type="transmembrane region" description="Helical" evidence="1">
    <location>
        <begin position="79"/>
        <end position="100"/>
    </location>
</feature>
<gene>
    <name evidence="2" type="ORF">IAB69_05375</name>
</gene>
<dbReference type="InterPro" id="IPR010690">
    <property type="entry name" value="YqfD"/>
</dbReference>
<reference evidence="2" key="2">
    <citation type="journal article" date="2021" name="PeerJ">
        <title>Extensive microbial diversity within the chicken gut microbiome revealed by metagenomics and culture.</title>
        <authorList>
            <person name="Gilroy R."/>
            <person name="Ravi A."/>
            <person name="Getino M."/>
            <person name="Pursley I."/>
            <person name="Horton D.L."/>
            <person name="Alikhan N.F."/>
            <person name="Baker D."/>
            <person name="Gharbi K."/>
            <person name="Hall N."/>
            <person name="Watson M."/>
            <person name="Adriaenssens E.M."/>
            <person name="Foster-Nyarko E."/>
            <person name="Jarju S."/>
            <person name="Secka A."/>
            <person name="Antonio M."/>
            <person name="Oren A."/>
            <person name="Chaudhuri R.R."/>
            <person name="La Ragione R."/>
            <person name="Hildebrand F."/>
            <person name="Pallen M.J."/>
        </authorList>
    </citation>
    <scope>NUCLEOTIDE SEQUENCE</scope>
    <source>
        <strain evidence="2">CHK195-12923</strain>
    </source>
</reference>
<name>A0A9D1MKY0_9FIRM</name>
<comment type="caution">
    <text evidence="2">The sequence shown here is derived from an EMBL/GenBank/DDBJ whole genome shotgun (WGS) entry which is preliminary data.</text>
</comment>